<name>A0A0C2J1C7_THEKT</name>
<dbReference type="GO" id="GO:0033316">
    <property type="term" value="P:meiotic spindle assembly checkpoint signaling"/>
    <property type="evidence" value="ECO:0007669"/>
    <property type="project" value="TreeGrafter"/>
</dbReference>
<dbReference type="InterPro" id="IPR011009">
    <property type="entry name" value="Kinase-like_dom_sf"/>
</dbReference>
<dbReference type="AlphaFoldDB" id="A0A0C2J1C7"/>
<feature type="region of interest" description="Disordered" evidence="6">
    <location>
        <begin position="1"/>
        <end position="23"/>
    </location>
</feature>
<dbReference type="GO" id="GO:0004674">
    <property type="term" value="F:protein serine/threonine kinase activity"/>
    <property type="evidence" value="ECO:0007669"/>
    <property type="project" value="UniProtKB-KW"/>
</dbReference>
<evidence type="ECO:0000256" key="6">
    <source>
        <dbReference type="SAM" id="MobiDB-lite"/>
    </source>
</evidence>
<comment type="caution">
    <text evidence="8">The sequence shown here is derived from an EMBL/GenBank/DDBJ whole genome shotgun (WGS) entry which is preliminary data.</text>
</comment>
<evidence type="ECO:0000256" key="2">
    <source>
        <dbReference type="ARBA" id="ARBA00022679"/>
    </source>
</evidence>
<dbReference type="GO" id="GO:0005634">
    <property type="term" value="C:nucleus"/>
    <property type="evidence" value="ECO:0007669"/>
    <property type="project" value="TreeGrafter"/>
</dbReference>
<feature type="compositionally biased region" description="Polar residues" evidence="6">
    <location>
        <begin position="49"/>
        <end position="78"/>
    </location>
</feature>
<dbReference type="Gene3D" id="3.30.200.20">
    <property type="entry name" value="Phosphorylase Kinase, domain 1"/>
    <property type="match status" value="1"/>
</dbReference>
<dbReference type="GO" id="GO:0004712">
    <property type="term" value="F:protein serine/threonine/tyrosine kinase activity"/>
    <property type="evidence" value="ECO:0007669"/>
    <property type="project" value="TreeGrafter"/>
</dbReference>
<dbReference type="InterPro" id="IPR008271">
    <property type="entry name" value="Ser/Thr_kinase_AS"/>
</dbReference>
<dbReference type="Proteomes" id="UP000031668">
    <property type="component" value="Unassembled WGS sequence"/>
</dbReference>
<keyword evidence="1" id="KW-0723">Serine/threonine-protein kinase</keyword>
<keyword evidence="2" id="KW-0808">Transferase</keyword>
<keyword evidence="3" id="KW-0547">Nucleotide-binding</keyword>
<dbReference type="InterPro" id="IPR000719">
    <property type="entry name" value="Prot_kinase_dom"/>
</dbReference>
<dbReference type="PANTHER" id="PTHR22974">
    <property type="entry name" value="MIXED LINEAGE PROTEIN KINASE"/>
    <property type="match status" value="1"/>
</dbReference>
<dbReference type="SMART" id="SM00220">
    <property type="entry name" value="S_TKc"/>
    <property type="match status" value="1"/>
</dbReference>
<evidence type="ECO:0000259" key="7">
    <source>
        <dbReference type="PROSITE" id="PS50011"/>
    </source>
</evidence>
<dbReference type="GO" id="GO:0005524">
    <property type="term" value="F:ATP binding"/>
    <property type="evidence" value="ECO:0007669"/>
    <property type="project" value="UniProtKB-KW"/>
</dbReference>
<organism evidence="8 9">
    <name type="scientific">Thelohanellus kitauei</name>
    <name type="common">Myxosporean</name>
    <dbReference type="NCBI Taxonomy" id="669202"/>
    <lineage>
        <taxon>Eukaryota</taxon>
        <taxon>Metazoa</taxon>
        <taxon>Cnidaria</taxon>
        <taxon>Myxozoa</taxon>
        <taxon>Myxosporea</taxon>
        <taxon>Bivalvulida</taxon>
        <taxon>Platysporina</taxon>
        <taxon>Myxobolidae</taxon>
        <taxon>Thelohanellus</taxon>
    </lineage>
</organism>
<dbReference type="GO" id="GO:0034501">
    <property type="term" value="P:protein localization to kinetochore"/>
    <property type="evidence" value="ECO:0007669"/>
    <property type="project" value="TreeGrafter"/>
</dbReference>
<keyword evidence="9" id="KW-1185">Reference proteome</keyword>
<feature type="region of interest" description="Disordered" evidence="6">
    <location>
        <begin position="39"/>
        <end position="78"/>
    </location>
</feature>
<dbReference type="OrthoDB" id="20524at2759"/>
<evidence type="ECO:0000256" key="4">
    <source>
        <dbReference type="ARBA" id="ARBA00022777"/>
    </source>
</evidence>
<dbReference type="OMA" id="QKMRAIP"/>
<dbReference type="PROSITE" id="PS00108">
    <property type="entry name" value="PROTEIN_KINASE_ST"/>
    <property type="match status" value="1"/>
</dbReference>
<evidence type="ECO:0000313" key="9">
    <source>
        <dbReference type="Proteomes" id="UP000031668"/>
    </source>
</evidence>
<evidence type="ECO:0000256" key="1">
    <source>
        <dbReference type="ARBA" id="ARBA00022527"/>
    </source>
</evidence>
<dbReference type="EMBL" id="JWZT01001713">
    <property type="protein sequence ID" value="KII71594.1"/>
    <property type="molecule type" value="Genomic_DNA"/>
</dbReference>
<evidence type="ECO:0000256" key="3">
    <source>
        <dbReference type="ARBA" id="ARBA00022741"/>
    </source>
</evidence>
<evidence type="ECO:0000256" key="5">
    <source>
        <dbReference type="ARBA" id="ARBA00022840"/>
    </source>
</evidence>
<accession>A0A0C2J1C7</accession>
<keyword evidence="4 8" id="KW-0418">Kinase</keyword>
<gene>
    <name evidence="8" type="ORF">RF11_03370</name>
</gene>
<dbReference type="GO" id="GO:0000776">
    <property type="term" value="C:kinetochore"/>
    <property type="evidence" value="ECO:0007669"/>
    <property type="project" value="TreeGrafter"/>
</dbReference>
<keyword evidence="5" id="KW-0067">ATP-binding</keyword>
<dbReference type="GO" id="GO:0007094">
    <property type="term" value="P:mitotic spindle assembly checkpoint signaling"/>
    <property type="evidence" value="ECO:0007669"/>
    <property type="project" value="TreeGrafter"/>
</dbReference>
<dbReference type="PROSITE" id="PS50011">
    <property type="entry name" value="PROTEIN_KINASE_DOM"/>
    <property type="match status" value="1"/>
</dbReference>
<dbReference type="Pfam" id="PF00069">
    <property type="entry name" value="Pkinase"/>
    <property type="match status" value="1"/>
</dbReference>
<protein>
    <submittedName>
        <fullName evidence="8">Dual specificity protein kinase Ttk</fullName>
    </submittedName>
</protein>
<sequence length="431" mass="49184">MSRKLKNETVDSNQSDKPERRISIVDLKKYLMKNQNAIKNRMEVKKSPDLQTLSTSNSHHSKDSNTGSSAKSIPSYTMNDTNEKLSQFDSIETNPSRNNTGRPVLELTEKVPAVIVRGQCYLKCHVIGRGGFSKVYKVIRKSDATCHALKISHVDSAEKNEIARNEIQLLSKFKSSPYIINMRDFELIHSRYYIVMELGDFSLDQYIKHRISVLTNSGQIKNSDNSLRNIASNASEQSRKPTFPFLEMLTIWHQIVMAVKEIHSFKIVHSDLKPSNFIYIACTNRIKLIDFGVSRVLAYDQTSIAREDQVGTLSYISPEALTHGHGRSRIGSKTDVWSLGCILYLLIYAVLPYHSVLPKLKIQYICDPKQNIDFPNITHEELLKMVKGCLVKDRKLRLGVDDILKFEILKGVEQDVYLQLNNFYSEHKAAN</sequence>
<dbReference type="SUPFAM" id="SSF56112">
    <property type="entry name" value="Protein kinase-like (PK-like)"/>
    <property type="match status" value="1"/>
</dbReference>
<proteinExistence type="predicted"/>
<reference evidence="8 9" key="1">
    <citation type="journal article" date="2014" name="Genome Biol. Evol.">
        <title>The genome of the myxosporean Thelohanellus kitauei shows adaptations to nutrient acquisition within its fish host.</title>
        <authorList>
            <person name="Yang Y."/>
            <person name="Xiong J."/>
            <person name="Zhou Z."/>
            <person name="Huo F."/>
            <person name="Miao W."/>
            <person name="Ran C."/>
            <person name="Liu Y."/>
            <person name="Zhang J."/>
            <person name="Feng J."/>
            <person name="Wang M."/>
            <person name="Wang M."/>
            <person name="Wang L."/>
            <person name="Yao B."/>
        </authorList>
    </citation>
    <scope>NUCLEOTIDE SEQUENCE [LARGE SCALE GENOMIC DNA]</scope>
    <source>
        <strain evidence="8">Wuqing</strain>
    </source>
</reference>
<dbReference type="Gene3D" id="1.10.510.10">
    <property type="entry name" value="Transferase(Phosphotransferase) domain 1"/>
    <property type="match status" value="1"/>
</dbReference>
<evidence type="ECO:0000313" key="8">
    <source>
        <dbReference type="EMBL" id="KII71594.1"/>
    </source>
</evidence>
<feature type="domain" description="Protein kinase" evidence="7">
    <location>
        <begin position="121"/>
        <end position="409"/>
    </location>
</feature>
<dbReference type="PANTHER" id="PTHR22974:SF21">
    <property type="entry name" value="DUAL SPECIFICITY PROTEIN KINASE TTK"/>
    <property type="match status" value="1"/>
</dbReference>
<dbReference type="GO" id="GO:0007059">
    <property type="term" value="P:chromosome segregation"/>
    <property type="evidence" value="ECO:0007669"/>
    <property type="project" value="TreeGrafter"/>
</dbReference>